<keyword evidence="1" id="KW-0812">Transmembrane</keyword>
<dbReference type="Gene3D" id="3.40.50.620">
    <property type="entry name" value="HUPs"/>
    <property type="match status" value="1"/>
</dbReference>
<proteinExistence type="predicted"/>
<dbReference type="GO" id="GO:0043164">
    <property type="term" value="P:Gram-negative-bacterium-type cell wall biogenesis"/>
    <property type="evidence" value="ECO:0007669"/>
    <property type="project" value="TreeGrafter"/>
</dbReference>
<organism evidence="3 4">
    <name type="scientific">Candidatus Schekmanbacteria bacterium RIFCSPLOWO2_12_FULL_38_15</name>
    <dbReference type="NCBI Taxonomy" id="1817883"/>
    <lineage>
        <taxon>Bacteria</taxon>
        <taxon>Candidatus Schekmaniibacteriota</taxon>
    </lineage>
</organism>
<keyword evidence="1" id="KW-0472">Membrane</keyword>
<evidence type="ECO:0000313" key="3">
    <source>
        <dbReference type="EMBL" id="OGL54364.1"/>
    </source>
</evidence>
<evidence type="ECO:0000259" key="2">
    <source>
        <dbReference type="Pfam" id="PF02698"/>
    </source>
</evidence>
<sequence length="264" mass="29562">MFFWLSKVLWFIVNPFNIIMLCLVAGWLMLFRKPKTGKRLVGIGLIIIFLTGMNPLSDFMIRSLENRIPAGMLPAKIDGIIVLVGMVDMESSRGELIELTAQSNRIIQGIILSKKHPEAKLIITGGSGYLKQSENLREADYLGKLAVSLGIHKSRLILERNSKNTHEHAVAIAEMLPDKNGQWVLITSAFHMPRSLGCFRKEGLKVIPFPVDYKTKLDNTISLTSFLPTSGNIGSFNVAFHEWTGLIAYRLMGYTDSVFPKQVN</sequence>
<dbReference type="InterPro" id="IPR051599">
    <property type="entry name" value="Cell_Envelope_Assoc"/>
</dbReference>
<gene>
    <name evidence="3" type="ORF">A3G31_09395</name>
</gene>
<dbReference type="InterPro" id="IPR014729">
    <property type="entry name" value="Rossmann-like_a/b/a_fold"/>
</dbReference>
<dbReference type="Pfam" id="PF02698">
    <property type="entry name" value="DUF218"/>
    <property type="match status" value="1"/>
</dbReference>
<accession>A0A1F7SMD0</accession>
<keyword evidence="1" id="KW-1133">Transmembrane helix</keyword>
<dbReference type="InterPro" id="IPR003848">
    <property type="entry name" value="DUF218"/>
</dbReference>
<protein>
    <recommendedName>
        <fullName evidence="2">DUF218 domain-containing protein</fullName>
    </recommendedName>
</protein>
<name>A0A1F7SMD0_9BACT</name>
<dbReference type="CDD" id="cd06259">
    <property type="entry name" value="YdcF-like"/>
    <property type="match status" value="1"/>
</dbReference>
<feature type="domain" description="DUF218" evidence="2">
    <location>
        <begin position="78"/>
        <end position="245"/>
    </location>
</feature>
<dbReference type="Proteomes" id="UP000178082">
    <property type="component" value="Unassembled WGS sequence"/>
</dbReference>
<comment type="caution">
    <text evidence="3">The sequence shown here is derived from an EMBL/GenBank/DDBJ whole genome shotgun (WGS) entry which is preliminary data.</text>
</comment>
<feature type="transmembrane region" description="Helical" evidence="1">
    <location>
        <begin position="12"/>
        <end position="31"/>
    </location>
</feature>
<reference evidence="3 4" key="1">
    <citation type="journal article" date="2016" name="Nat. Commun.">
        <title>Thousands of microbial genomes shed light on interconnected biogeochemical processes in an aquifer system.</title>
        <authorList>
            <person name="Anantharaman K."/>
            <person name="Brown C.T."/>
            <person name="Hug L.A."/>
            <person name="Sharon I."/>
            <person name="Castelle C.J."/>
            <person name="Probst A.J."/>
            <person name="Thomas B.C."/>
            <person name="Singh A."/>
            <person name="Wilkins M.J."/>
            <person name="Karaoz U."/>
            <person name="Brodie E.L."/>
            <person name="Williams K.H."/>
            <person name="Hubbard S.S."/>
            <person name="Banfield J.F."/>
        </authorList>
    </citation>
    <scope>NUCLEOTIDE SEQUENCE [LARGE SCALE GENOMIC DNA]</scope>
</reference>
<evidence type="ECO:0000313" key="4">
    <source>
        <dbReference type="Proteomes" id="UP000178082"/>
    </source>
</evidence>
<dbReference type="EMBL" id="MGDI01000013">
    <property type="protein sequence ID" value="OGL54364.1"/>
    <property type="molecule type" value="Genomic_DNA"/>
</dbReference>
<dbReference type="AlphaFoldDB" id="A0A1F7SMD0"/>
<dbReference type="GO" id="GO:0005886">
    <property type="term" value="C:plasma membrane"/>
    <property type="evidence" value="ECO:0007669"/>
    <property type="project" value="TreeGrafter"/>
</dbReference>
<feature type="transmembrane region" description="Helical" evidence="1">
    <location>
        <begin position="40"/>
        <end position="57"/>
    </location>
</feature>
<dbReference type="PANTHER" id="PTHR30336">
    <property type="entry name" value="INNER MEMBRANE PROTEIN, PROBABLE PERMEASE"/>
    <property type="match status" value="1"/>
</dbReference>
<evidence type="ECO:0000256" key="1">
    <source>
        <dbReference type="SAM" id="Phobius"/>
    </source>
</evidence>
<dbReference type="GO" id="GO:0000270">
    <property type="term" value="P:peptidoglycan metabolic process"/>
    <property type="evidence" value="ECO:0007669"/>
    <property type="project" value="TreeGrafter"/>
</dbReference>
<dbReference type="STRING" id="1817883.A3G31_09395"/>
<dbReference type="PANTHER" id="PTHR30336:SF4">
    <property type="entry name" value="ENVELOPE BIOGENESIS FACTOR ELYC"/>
    <property type="match status" value="1"/>
</dbReference>